<dbReference type="InterPro" id="IPR002645">
    <property type="entry name" value="STAS_dom"/>
</dbReference>
<evidence type="ECO:0000256" key="7">
    <source>
        <dbReference type="ARBA" id="ARBA00022801"/>
    </source>
</evidence>
<keyword evidence="7 13" id="KW-0378">Hydrolase</keyword>
<dbReference type="InterPro" id="IPR006357">
    <property type="entry name" value="HAD-SF_hydro_IIA"/>
</dbReference>
<evidence type="ECO:0000256" key="10">
    <source>
        <dbReference type="ARBA" id="ARBA00039357"/>
    </source>
</evidence>
<evidence type="ECO:0000259" key="12">
    <source>
        <dbReference type="PROSITE" id="PS50801"/>
    </source>
</evidence>
<dbReference type="NCBIfam" id="TIGR01460">
    <property type="entry name" value="HAD-SF-IIA"/>
    <property type="match status" value="1"/>
</dbReference>
<evidence type="ECO:0000256" key="4">
    <source>
        <dbReference type="ARBA" id="ARBA00012146"/>
    </source>
</evidence>
<dbReference type="GO" id="GO:0005829">
    <property type="term" value="C:cytosol"/>
    <property type="evidence" value="ECO:0007669"/>
    <property type="project" value="TreeGrafter"/>
</dbReference>
<evidence type="ECO:0000256" key="2">
    <source>
        <dbReference type="ARBA" id="ARBA00004496"/>
    </source>
</evidence>
<dbReference type="InterPro" id="IPR023214">
    <property type="entry name" value="HAD_sf"/>
</dbReference>
<dbReference type="eggNOG" id="COG0647">
    <property type="taxonomic scope" value="Bacteria"/>
</dbReference>
<dbReference type="GO" id="GO:0046872">
    <property type="term" value="F:metal ion binding"/>
    <property type="evidence" value="ECO:0007669"/>
    <property type="project" value="UniProtKB-KW"/>
</dbReference>
<dbReference type="STRING" id="62928.azo1114"/>
<dbReference type="NCBIfam" id="TIGR01458">
    <property type="entry name" value="HAD-SF-IIA-hyp3"/>
    <property type="match status" value="1"/>
</dbReference>
<dbReference type="KEGG" id="azo:azo1114"/>
<keyword evidence="14" id="KW-1185">Reference proteome</keyword>
<dbReference type="RefSeq" id="WP_011764848.1">
    <property type="nucleotide sequence ID" value="NC_008702.1"/>
</dbReference>
<keyword evidence="5" id="KW-0963">Cytoplasm</keyword>
<dbReference type="Pfam" id="PF13344">
    <property type="entry name" value="Hydrolase_6"/>
    <property type="match status" value="1"/>
</dbReference>
<evidence type="ECO:0000256" key="5">
    <source>
        <dbReference type="ARBA" id="ARBA00022490"/>
    </source>
</evidence>
<dbReference type="EMBL" id="AM406670">
    <property type="protein sequence ID" value="CAL93731.1"/>
    <property type="molecule type" value="Genomic_DNA"/>
</dbReference>
<dbReference type="InterPro" id="IPR006439">
    <property type="entry name" value="HAD-SF_hydro_IA"/>
</dbReference>
<dbReference type="Proteomes" id="UP000002588">
    <property type="component" value="Chromosome"/>
</dbReference>
<dbReference type="PROSITE" id="PS50801">
    <property type="entry name" value="STAS"/>
    <property type="match status" value="1"/>
</dbReference>
<evidence type="ECO:0000256" key="1">
    <source>
        <dbReference type="ARBA" id="ARBA00001946"/>
    </source>
</evidence>
<dbReference type="PANTHER" id="PTHR19288">
    <property type="entry name" value="4-NITROPHENYLPHOSPHATASE-RELATED"/>
    <property type="match status" value="1"/>
</dbReference>
<dbReference type="PANTHER" id="PTHR19288:SF44">
    <property type="entry name" value="PHOSPHOLYSINE PHOSPHOHISTIDINE INORGANIC PYROPHOSPHATE PHOSPHATASE"/>
    <property type="match status" value="1"/>
</dbReference>
<evidence type="ECO:0000313" key="14">
    <source>
        <dbReference type="Proteomes" id="UP000002588"/>
    </source>
</evidence>
<dbReference type="AlphaFoldDB" id="A1K4H6"/>
<dbReference type="SUPFAM" id="SSF56784">
    <property type="entry name" value="HAD-like"/>
    <property type="match status" value="1"/>
</dbReference>
<evidence type="ECO:0000256" key="11">
    <source>
        <dbReference type="ARBA" id="ARBA00047820"/>
    </source>
</evidence>
<evidence type="ECO:0000256" key="9">
    <source>
        <dbReference type="ARBA" id="ARBA00037258"/>
    </source>
</evidence>
<evidence type="ECO:0000313" key="13">
    <source>
        <dbReference type="EMBL" id="CAL93731.1"/>
    </source>
</evidence>
<dbReference type="GO" id="GO:0004427">
    <property type="term" value="F:inorganic diphosphate phosphatase activity"/>
    <property type="evidence" value="ECO:0007669"/>
    <property type="project" value="UniProtKB-EC"/>
</dbReference>
<organism evidence="13 14">
    <name type="scientific">Azoarcus sp. (strain BH72)</name>
    <dbReference type="NCBI Taxonomy" id="418699"/>
    <lineage>
        <taxon>Bacteria</taxon>
        <taxon>Pseudomonadati</taxon>
        <taxon>Pseudomonadota</taxon>
        <taxon>Betaproteobacteria</taxon>
        <taxon>Rhodocyclales</taxon>
        <taxon>Zoogloeaceae</taxon>
        <taxon>Azoarcus</taxon>
    </lineage>
</organism>
<keyword evidence="8" id="KW-0460">Magnesium</keyword>
<dbReference type="GO" id="GO:0016791">
    <property type="term" value="F:phosphatase activity"/>
    <property type="evidence" value="ECO:0007669"/>
    <property type="project" value="InterPro"/>
</dbReference>
<dbReference type="InterPro" id="IPR006355">
    <property type="entry name" value="LHPP/HDHD2"/>
</dbReference>
<comment type="cofactor">
    <cofactor evidence="1">
        <name>Mg(2+)</name>
        <dbReference type="ChEBI" id="CHEBI:18420"/>
    </cofactor>
</comment>
<dbReference type="HOGENOM" id="CLU_043473_4_0_4"/>
<accession>A1K4H6</accession>
<protein>
    <recommendedName>
        <fullName evidence="10">Phospholysine phosphohistidine inorganic pyrophosphate phosphatase</fullName>
        <ecNumber evidence="4">3.6.1.1</ecNumber>
    </recommendedName>
</protein>
<comment type="subcellular location">
    <subcellularLocation>
        <location evidence="2">Cytoplasm</location>
    </subcellularLocation>
</comment>
<dbReference type="EC" id="3.6.1.1" evidence="4"/>
<feature type="domain" description="STAS" evidence="12">
    <location>
        <begin position="1"/>
        <end position="88"/>
    </location>
</feature>
<evidence type="ECO:0000256" key="8">
    <source>
        <dbReference type="ARBA" id="ARBA00022842"/>
    </source>
</evidence>
<comment type="function">
    <text evidence="9">Phosphatase that hydrolyzes imidodiphosphate, 3-phosphohistidine and 6-phospholysine. Has broad substrate specificity and can also hydrolyze inorganic diphosphate, but with lower efficiency.</text>
</comment>
<dbReference type="Pfam" id="PF13242">
    <property type="entry name" value="Hydrolase_like"/>
    <property type="match status" value="1"/>
</dbReference>
<evidence type="ECO:0000256" key="3">
    <source>
        <dbReference type="ARBA" id="ARBA00007958"/>
    </source>
</evidence>
<sequence>MTDPTPLSPRSPRAVLIDLAGVLYVGTSAIPGSVAALQRLRAAGLPLRFLTNSTRMPREPIAARLRAMGFTLQADEIQTAAHAALNLVRRRGLHPRYLVHPDLRDEVGPDAERPDAVVMGDMGPFLDYAQLNAAFRLLMDGHPLIAMARNRYFMDADGLSLDMGAFVTGLEFCSGTRAEIVGKPAPGFFHDAVAELGVEPEDAVLIGDDLHDDVGAARAAGLRAVLVRTGKFRAGDDAHPQVRPDLVADDFSAAVDHLLAHG</sequence>
<dbReference type="NCBIfam" id="TIGR01509">
    <property type="entry name" value="HAD-SF-IA-v3"/>
    <property type="match status" value="1"/>
</dbReference>
<dbReference type="Gene3D" id="3.40.50.1000">
    <property type="entry name" value="HAD superfamily/HAD-like"/>
    <property type="match status" value="2"/>
</dbReference>
<comment type="similarity">
    <text evidence="3">Belongs to the HAD-like hydrolase superfamily.</text>
</comment>
<comment type="catalytic activity">
    <reaction evidence="11">
        <text>diphosphate + H2O = 2 phosphate + H(+)</text>
        <dbReference type="Rhea" id="RHEA:24576"/>
        <dbReference type="ChEBI" id="CHEBI:15377"/>
        <dbReference type="ChEBI" id="CHEBI:15378"/>
        <dbReference type="ChEBI" id="CHEBI:33019"/>
        <dbReference type="ChEBI" id="CHEBI:43474"/>
        <dbReference type="EC" id="3.6.1.1"/>
    </reaction>
</comment>
<reference evidence="13 14" key="1">
    <citation type="journal article" date="2006" name="Nat. Biotechnol.">
        <title>Complete genome of the mutualistic, N2-fixing grass endophyte Azoarcus sp. strain BH72.</title>
        <authorList>
            <person name="Krause A."/>
            <person name="Ramakumar A."/>
            <person name="Bartels D."/>
            <person name="Battistoni F."/>
            <person name="Bekel T."/>
            <person name="Boch J."/>
            <person name="Boehm M."/>
            <person name="Friedrich F."/>
            <person name="Hurek T."/>
            <person name="Krause L."/>
            <person name="Linke B."/>
            <person name="McHardy A.C."/>
            <person name="Sarkar A."/>
            <person name="Schneiker S."/>
            <person name="Syed A.A."/>
            <person name="Thauer R."/>
            <person name="Vorhoelter F.-J."/>
            <person name="Weidner S."/>
            <person name="Puehler A."/>
            <person name="Reinhold-Hurek B."/>
            <person name="Kaiser O."/>
            <person name="Goesmann A."/>
        </authorList>
    </citation>
    <scope>NUCLEOTIDE SEQUENCE [LARGE SCALE GENOMIC DNA]</scope>
    <source>
        <strain evidence="13 14">BH72</strain>
    </source>
</reference>
<gene>
    <name evidence="13" type="primary">lhpp</name>
    <name evidence="13" type="ordered locus">azo1114</name>
</gene>
<keyword evidence="6" id="KW-0479">Metal-binding</keyword>
<dbReference type="InterPro" id="IPR036412">
    <property type="entry name" value="HAD-like_sf"/>
</dbReference>
<name>A1K4H6_AZOSB</name>
<evidence type="ECO:0000256" key="6">
    <source>
        <dbReference type="ARBA" id="ARBA00022723"/>
    </source>
</evidence>
<proteinExistence type="inferred from homology"/>